<protein>
    <submittedName>
        <fullName evidence="1">Uncharacterized protein</fullName>
    </submittedName>
</protein>
<dbReference type="EMBL" id="JASCZI010241678">
    <property type="protein sequence ID" value="MED6204516.1"/>
    <property type="molecule type" value="Genomic_DNA"/>
</dbReference>
<keyword evidence="2" id="KW-1185">Reference proteome</keyword>
<sequence length="132" mass="14553">MKTIIKNLLISYHAVHRSHRAGAMPQTPPDGSRYFNHLAPRGKLGLANVEELLSLKPSLIPKGEPRSNRMMLLFTPTVEMDMYGVELVVATYIFSGDFSKGEVLGDTVSHMCSRDALLSLQPRGELVDDVSA</sequence>
<dbReference type="Proteomes" id="UP001341840">
    <property type="component" value="Unassembled WGS sequence"/>
</dbReference>
<reference evidence="1 2" key="1">
    <citation type="journal article" date="2023" name="Plants (Basel)">
        <title>Bridging the Gap: Combining Genomics and Transcriptomics Approaches to Understand Stylosanthes scabra, an Orphan Legume from the Brazilian Caatinga.</title>
        <authorList>
            <person name="Ferreira-Neto J.R.C."/>
            <person name="da Silva M.D."/>
            <person name="Binneck E."/>
            <person name="de Melo N.F."/>
            <person name="da Silva R.H."/>
            <person name="de Melo A.L.T.M."/>
            <person name="Pandolfi V."/>
            <person name="Bustamante F.O."/>
            <person name="Brasileiro-Vidal A.C."/>
            <person name="Benko-Iseppon A.M."/>
        </authorList>
    </citation>
    <scope>NUCLEOTIDE SEQUENCE [LARGE SCALE GENOMIC DNA]</scope>
    <source>
        <tissue evidence="1">Leaves</tissue>
    </source>
</reference>
<comment type="caution">
    <text evidence="1">The sequence shown here is derived from an EMBL/GenBank/DDBJ whole genome shotgun (WGS) entry which is preliminary data.</text>
</comment>
<evidence type="ECO:0000313" key="1">
    <source>
        <dbReference type="EMBL" id="MED6204516.1"/>
    </source>
</evidence>
<evidence type="ECO:0000313" key="2">
    <source>
        <dbReference type="Proteomes" id="UP001341840"/>
    </source>
</evidence>
<accession>A0ABU6Y3V2</accession>
<organism evidence="1 2">
    <name type="scientific">Stylosanthes scabra</name>
    <dbReference type="NCBI Taxonomy" id="79078"/>
    <lineage>
        <taxon>Eukaryota</taxon>
        <taxon>Viridiplantae</taxon>
        <taxon>Streptophyta</taxon>
        <taxon>Embryophyta</taxon>
        <taxon>Tracheophyta</taxon>
        <taxon>Spermatophyta</taxon>
        <taxon>Magnoliopsida</taxon>
        <taxon>eudicotyledons</taxon>
        <taxon>Gunneridae</taxon>
        <taxon>Pentapetalae</taxon>
        <taxon>rosids</taxon>
        <taxon>fabids</taxon>
        <taxon>Fabales</taxon>
        <taxon>Fabaceae</taxon>
        <taxon>Papilionoideae</taxon>
        <taxon>50 kb inversion clade</taxon>
        <taxon>dalbergioids sensu lato</taxon>
        <taxon>Dalbergieae</taxon>
        <taxon>Pterocarpus clade</taxon>
        <taxon>Stylosanthes</taxon>
    </lineage>
</organism>
<gene>
    <name evidence="1" type="ORF">PIB30_009791</name>
</gene>
<name>A0ABU6Y3V2_9FABA</name>
<proteinExistence type="predicted"/>